<dbReference type="Proteomes" id="UP000251402">
    <property type="component" value="Chromosome"/>
</dbReference>
<dbReference type="OrthoDB" id="9814124at2"/>
<feature type="transmembrane region" description="Helical" evidence="10">
    <location>
        <begin position="246"/>
        <end position="267"/>
    </location>
</feature>
<evidence type="ECO:0000256" key="9">
    <source>
        <dbReference type="ARBA" id="ARBA00023284"/>
    </source>
</evidence>
<dbReference type="EMBL" id="CP043450">
    <property type="protein sequence ID" value="QEM13656.1"/>
    <property type="molecule type" value="Genomic_DNA"/>
</dbReference>
<organism evidence="14 16">
    <name type="scientific">Mucilaginibacter rubeus</name>
    <dbReference type="NCBI Taxonomy" id="2027860"/>
    <lineage>
        <taxon>Bacteria</taxon>
        <taxon>Pseudomonadati</taxon>
        <taxon>Bacteroidota</taxon>
        <taxon>Sphingobacteriia</taxon>
        <taxon>Sphingobacteriales</taxon>
        <taxon>Sphingobacteriaceae</taxon>
        <taxon>Mucilaginibacter</taxon>
    </lineage>
</organism>
<dbReference type="Gene3D" id="1.20.1440.130">
    <property type="entry name" value="VKOR domain"/>
    <property type="match status" value="1"/>
</dbReference>
<keyword evidence="4" id="KW-0874">Quinone</keyword>
<dbReference type="GO" id="GO:0048038">
    <property type="term" value="F:quinone binding"/>
    <property type="evidence" value="ECO:0007669"/>
    <property type="project" value="UniProtKB-KW"/>
</dbReference>
<keyword evidence="7 10" id="KW-0472">Membrane</keyword>
<feature type="transmembrane region" description="Helical" evidence="10">
    <location>
        <begin position="35"/>
        <end position="56"/>
    </location>
</feature>
<feature type="transmembrane region" description="Helical" evidence="10">
    <location>
        <begin position="87"/>
        <end position="108"/>
    </location>
</feature>
<feature type="domain" description="SPW repeat-containing integral membrane" evidence="11">
    <location>
        <begin position="37"/>
        <end position="129"/>
    </location>
</feature>
<dbReference type="Pfam" id="PF03779">
    <property type="entry name" value="SPW"/>
    <property type="match status" value="1"/>
</dbReference>
<dbReference type="CDD" id="cd12919">
    <property type="entry name" value="VKOR_2"/>
    <property type="match status" value="1"/>
</dbReference>
<evidence type="ECO:0000313" key="16">
    <source>
        <dbReference type="Proteomes" id="UP000251402"/>
    </source>
</evidence>
<feature type="transmembrane region" description="Helical" evidence="10">
    <location>
        <begin position="382"/>
        <end position="401"/>
    </location>
</feature>
<evidence type="ECO:0000256" key="6">
    <source>
        <dbReference type="ARBA" id="ARBA00023002"/>
    </source>
</evidence>
<dbReference type="EMBL" id="CP043451">
    <property type="protein sequence ID" value="QEM06139.1"/>
    <property type="molecule type" value="Genomic_DNA"/>
</dbReference>
<evidence type="ECO:0000313" key="15">
    <source>
        <dbReference type="Proteomes" id="UP000250557"/>
    </source>
</evidence>
<keyword evidence="16" id="KW-1185">Reference proteome</keyword>
<evidence type="ECO:0000256" key="4">
    <source>
        <dbReference type="ARBA" id="ARBA00022719"/>
    </source>
</evidence>
<keyword evidence="6" id="KW-0560">Oxidoreductase</keyword>
<proteinExistence type="inferred from homology"/>
<feature type="transmembrane region" description="Helical" evidence="10">
    <location>
        <begin position="434"/>
        <end position="453"/>
    </location>
</feature>
<dbReference type="InterPro" id="IPR012932">
    <property type="entry name" value="VKOR"/>
</dbReference>
<dbReference type="AlphaFoldDB" id="A0A364WWX6"/>
<dbReference type="InterPro" id="IPR038354">
    <property type="entry name" value="VKOR_sf"/>
</dbReference>
<evidence type="ECO:0000259" key="12">
    <source>
        <dbReference type="Pfam" id="PF07884"/>
    </source>
</evidence>
<keyword evidence="5 10" id="KW-1133">Transmembrane helix</keyword>
<feature type="domain" description="Vitamin K epoxide reductase" evidence="12">
    <location>
        <begin position="167"/>
        <end position="294"/>
    </location>
</feature>
<comment type="subcellular location">
    <subcellularLocation>
        <location evidence="1">Membrane</location>
        <topology evidence="1">Multi-pass membrane protein</topology>
    </subcellularLocation>
</comment>
<evidence type="ECO:0000313" key="14">
    <source>
        <dbReference type="EMBL" id="QEM13656.1"/>
    </source>
</evidence>
<feature type="transmembrane region" description="Helical" evidence="10">
    <location>
        <begin position="62"/>
        <end position="80"/>
    </location>
</feature>
<gene>
    <name evidence="14" type="ORF">DEO27_027805</name>
    <name evidence="13" type="ORF">DIU31_022450</name>
</gene>
<keyword evidence="3 10" id="KW-0812">Transmembrane</keyword>
<keyword evidence="8" id="KW-1015">Disulfide bond</keyword>
<dbReference type="KEGG" id="mrub:DEO27_027805"/>
<evidence type="ECO:0000256" key="3">
    <source>
        <dbReference type="ARBA" id="ARBA00022692"/>
    </source>
</evidence>
<dbReference type="Pfam" id="PF07884">
    <property type="entry name" value="VKOR"/>
    <property type="match status" value="1"/>
</dbReference>
<feature type="transmembrane region" description="Helical" evidence="10">
    <location>
        <begin position="114"/>
        <end position="133"/>
    </location>
</feature>
<dbReference type="InterPro" id="IPR005530">
    <property type="entry name" value="SPW"/>
</dbReference>
<feature type="transmembrane region" description="Helical" evidence="10">
    <location>
        <begin position="273"/>
        <end position="295"/>
    </location>
</feature>
<accession>A0A364WWX6</accession>
<comment type="similarity">
    <text evidence="2">Belongs to the VKOR family.</text>
</comment>
<evidence type="ECO:0000256" key="10">
    <source>
        <dbReference type="SAM" id="Phobius"/>
    </source>
</evidence>
<keyword evidence="9" id="KW-0676">Redox-active center</keyword>
<protein>
    <submittedName>
        <fullName evidence="14">Vitamin K epoxide reductase family protein</fullName>
    </submittedName>
</protein>
<evidence type="ECO:0000313" key="13">
    <source>
        <dbReference type="EMBL" id="QEM06139.1"/>
    </source>
</evidence>
<evidence type="ECO:0000256" key="5">
    <source>
        <dbReference type="ARBA" id="ARBA00022989"/>
    </source>
</evidence>
<dbReference type="GO" id="GO:0016491">
    <property type="term" value="F:oxidoreductase activity"/>
    <property type="evidence" value="ECO:0007669"/>
    <property type="project" value="UniProtKB-KW"/>
</dbReference>
<sequence length="465" mass="52043">MKQHDHSSMSPQGETFSHKQLADQTKMIVEHYNNLYWTHATNVLLGFFLMAAPFTFGYKSAAMTYSDLISGVLLIVFSLLSANPFRLWAPWASTMVGLWLLFAPLVFWSPDASAYITDSIAGIFAIGLSVLIPEMPGMMQMMMTMPSGPDTPPGWSYNPSTWLQRTPIIVLGWIGFFCSRYLTAYQLGYIHQAWDPFFSMGTEKVLTSSVSKSFPISDAGLGNLSYTIEALMGYMGMSNRWRTMPWMVSFFGILVIPLGVVSIVLITLQPVSVGHWCTICLVTAIAMVIMIPLTLDEVVAMIQFLSKRVKGGKPFWRTFWMGDTIKGGSKDVRTPLFTDSISKTLPAMGWGINLPWSLLLCTVVGLWWMFYPGNFDITGKVANYFTTLGALVVTFSIISMAEVGRALRLLNIIFALWLITVMDFMKYIPPFPLWNANITGVALIVLSIPTGKVKEKYGTFNRYIF</sequence>
<evidence type="ECO:0000256" key="8">
    <source>
        <dbReference type="ARBA" id="ARBA00023157"/>
    </source>
</evidence>
<evidence type="ECO:0000256" key="1">
    <source>
        <dbReference type="ARBA" id="ARBA00004141"/>
    </source>
</evidence>
<dbReference type="Proteomes" id="UP000250557">
    <property type="component" value="Chromosome"/>
</dbReference>
<name>A0A364WWX6_9SPHI</name>
<evidence type="ECO:0000256" key="2">
    <source>
        <dbReference type="ARBA" id="ARBA00006214"/>
    </source>
</evidence>
<evidence type="ECO:0000259" key="11">
    <source>
        <dbReference type="Pfam" id="PF03779"/>
    </source>
</evidence>
<reference evidence="14 15" key="1">
    <citation type="submission" date="2019-08" db="EMBL/GenBank/DDBJ databases">
        <title>Comparative genome analysis confer to the adaptation heavy metal polluted environment.</title>
        <authorList>
            <person name="Li Y."/>
        </authorList>
    </citation>
    <scope>NUCLEOTIDE SEQUENCE [LARGE SCALE GENOMIC DNA]</scope>
    <source>
        <strain evidence="14">P1</strain>
        <strain evidence="13 15">P2</strain>
    </source>
</reference>
<dbReference type="GO" id="GO:0016020">
    <property type="term" value="C:membrane"/>
    <property type="evidence" value="ECO:0007669"/>
    <property type="project" value="UniProtKB-SubCell"/>
</dbReference>
<evidence type="ECO:0000256" key="7">
    <source>
        <dbReference type="ARBA" id="ARBA00023136"/>
    </source>
</evidence>
<feature type="transmembrane region" description="Helical" evidence="10">
    <location>
        <begin position="350"/>
        <end position="370"/>
    </location>
</feature>
<dbReference type="RefSeq" id="WP_112571205.1">
    <property type="nucleotide sequence ID" value="NZ_CP043450.1"/>
</dbReference>